<dbReference type="Proteomes" id="UP000306740">
    <property type="component" value="Unassembled WGS sequence"/>
</dbReference>
<organism evidence="2 3">
    <name type="scientific">Mumia zhuanghuii</name>
    <dbReference type="NCBI Taxonomy" id="2585211"/>
    <lineage>
        <taxon>Bacteria</taxon>
        <taxon>Bacillati</taxon>
        <taxon>Actinomycetota</taxon>
        <taxon>Actinomycetes</taxon>
        <taxon>Propionibacteriales</taxon>
        <taxon>Nocardioidaceae</taxon>
        <taxon>Mumia</taxon>
    </lineage>
</organism>
<dbReference type="AlphaFoldDB" id="A0A5C4MCA4"/>
<feature type="region of interest" description="Disordered" evidence="1">
    <location>
        <begin position="1"/>
        <end position="38"/>
    </location>
</feature>
<gene>
    <name evidence="2" type="ORF">FHE65_26915</name>
</gene>
<protein>
    <submittedName>
        <fullName evidence="2">Uncharacterized protein</fullName>
    </submittedName>
</protein>
<dbReference type="EMBL" id="VDFR01000145">
    <property type="protein sequence ID" value="TNC35582.1"/>
    <property type="molecule type" value="Genomic_DNA"/>
</dbReference>
<evidence type="ECO:0000313" key="3">
    <source>
        <dbReference type="Proteomes" id="UP000306740"/>
    </source>
</evidence>
<evidence type="ECO:0000313" key="2">
    <source>
        <dbReference type="EMBL" id="TNC35582.1"/>
    </source>
</evidence>
<evidence type="ECO:0000256" key="1">
    <source>
        <dbReference type="SAM" id="MobiDB-lite"/>
    </source>
</evidence>
<dbReference type="RefSeq" id="WP_139106944.1">
    <property type="nucleotide sequence ID" value="NZ_VDFR01000145.1"/>
</dbReference>
<reference evidence="2 3" key="1">
    <citation type="submission" date="2019-05" db="EMBL/GenBank/DDBJ databases">
        <title>Mumia sp. nov., isolated from the intestinal contents of plateau pika (Ochotona curzoniae) in the Qinghai-Tibet plateau of China.</title>
        <authorList>
            <person name="Tian Z."/>
        </authorList>
    </citation>
    <scope>NUCLEOTIDE SEQUENCE [LARGE SCALE GENOMIC DNA]</scope>
    <source>
        <strain evidence="3">527</strain>
    </source>
</reference>
<accession>A0A5C4MCA4</accession>
<sequence>MNDLQELLGEQRLEVPQPRLGQRKVAAEPSAQPQQELPVELAPLLPPPQRQLALLPRQLLERPALEEDQPLVDGEEQRVDTLDQHLARPALQVGTELGPQVERHQLAQVAELHDPAPLLVEQCVETDRLDEQQPP</sequence>
<comment type="caution">
    <text evidence="2">The sequence shown here is derived from an EMBL/GenBank/DDBJ whole genome shotgun (WGS) entry which is preliminary data.</text>
</comment>
<name>A0A5C4MCA4_9ACTN</name>
<proteinExistence type="predicted"/>